<organism evidence="1 2">
    <name type="scientific">Luteolibacter pohnpeiensis</name>
    <dbReference type="NCBI Taxonomy" id="454153"/>
    <lineage>
        <taxon>Bacteria</taxon>
        <taxon>Pseudomonadati</taxon>
        <taxon>Verrucomicrobiota</taxon>
        <taxon>Verrucomicrobiia</taxon>
        <taxon>Verrucomicrobiales</taxon>
        <taxon>Verrucomicrobiaceae</taxon>
        <taxon>Luteolibacter</taxon>
    </lineage>
</organism>
<dbReference type="EMBL" id="JAENIJ010000181">
    <property type="protein sequence ID" value="MBK1884895.1"/>
    <property type="molecule type" value="Genomic_DNA"/>
</dbReference>
<name>A0A934SBD6_9BACT</name>
<keyword evidence="2" id="KW-1185">Reference proteome</keyword>
<dbReference type="Proteomes" id="UP000603141">
    <property type="component" value="Unassembled WGS sequence"/>
</dbReference>
<proteinExistence type="predicted"/>
<sequence>MTEAQTYSWIFYAASASCAKEGANIRDIEAVADGINHAVPTSKEMTQSLKWAESKGLITKEGKKFVITRDGQDLIAQVSSRGGSAMKIWERYTRLFEKLGAENVTHLNCQTMKAEPASGANAG</sequence>
<evidence type="ECO:0000313" key="1">
    <source>
        <dbReference type="EMBL" id="MBK1884895.1"/>
    </source>
</evidence>
<reference evidence="1" key="1">
    <citation type="submission" date="2021-01" db="EMBL/GenBank/DDBJ databases">
        <title>Modified the classification status of verrucomicrobia.</title>
        <authorList>
            <person name="Feng X."/>
        </authorList>
    </citation>
    <scope>NUCLEOTIDE SEQUENCE</scope>
    <source>
        <strain evidence="1">KCTC 22041</strain>
    </source>
</reference>
<protein>
    <submittedName>
        <fullName evidence="1">Uncharacterized protein</fullName>
    </submittedName>
</protein>
<accession>A0A934SBD6</accession>
<comment type="caution">
    <text evidence="1">The sequence shown here is derived from an EMBL/GenBank/DDBJ whole genome shotgun (WGS) entry which is preliminary data.</text>
</comment>
<dbReference type="AlphaFoldDB" id="A0A934SBD6"/>
<evidence type="ECO:0000313" key="2">
    <source>
        <dbReference type="Proteomes" id="UP000603141"/>
    </source>
</evidence>
<gene>
    <name evidence="1" type="ORF">JIN85_20965</name>
</gene>